<dbReference type="AlphaFoldDB" id="A0A8H9GN94"/>
<comment type="similarity">
    <text evidence="1">Belongs to the short-chain dehydrogenases/reductases (SDR) family.</text>
</comment>
<proteinExistence type="inferred from homology"/>
<evidence type="ECO:0000313" key="4">
    <source>
        <dbReference type="Proteomes" id="UP000600547"/>
    </source>
</evidence>
<dbReference type="RefSeq" id="WP_110829998.1">
    <property type="nucleotide sequence ID" value="NZ_BMQG01000002.1"/>
</dbReference>
<keyword evidence="2" id="KW-0560">Oxidoreductase</keyword>
<dbReference type="InterPro" id="IPR036291">
    <property type="entry name" value="NAD(P)-bd_dom_sf"/>
</dbReference>
<dbReference type="Proteomes" id="UP000600547">
    <property type="component" value="Unassembled WGS sequence"/>
</dbReference>
<gene>
    <name evidence="3" type="ORF">GCM10008956_07080</name>
</gene>
<reference evidence="4" key="1">
    <citation type="journal article" date="2019" name="Int. J. Syst. Evol. Microbiol.">
        <title>The Global Catalogue of Microorganisms (GCM) 10K type strain sequencing project: providing services to taxonomists for standard genome sequencing and annotation.</title>
        <authorList>
            <consortium name="The Broad Institute Genomics Platform"/>
            <consortium name="The Broad Institute Genome Sequencing Center for Infectious Disease"/>
            <person name="Wu L."/>
            <person name="Ma J."/>
        </authorList>
    </citation>
    <scope>NUCLEOTIDE SEQUENCE [LARGE SCALE GENOMIC DNA]</scope>
    <source>
        <strain evidence="4">JCM 31047</strain>
    </source>
</reference>
<dbReference type="PANTHER" id="PTHR44196:SF1">
    <property type="entry name" value="DEHYDROGENASE_REDUCTASE SDR FAMILY MEMBER 7B"/>
    <property type="match status" value="1"/>
</dbReference>
<comment type="caution">
    <text evidence="3">The sequence shown here is derived from an EMBL/GenBank/DDBJ whole genome shotgun (WGS) entry which is preliminary data.</text>
</comment>
<dbReference type="PRINTS" id="PR00081">
    <property type="entry name" value="GDHRDH"/>
</dbReference>
<dbReference type="GO" id="GO:0016020">
    <property type="term" value="C:membrane"/>
    <property type="evidence" value="ECO:0007669"/>
    <property type="project" value="TreeGrafter"/>
</dbReference>
<keyword evidence="4" id="KW-1185">Reference proteome</keyword>
<dbReference type="GO" id="GO:0016491">
    <property type="term" value="F:oxidoreductase activity"/>
    <property type="evidence" value="ECO:0007669"/>
    <property type="project" value="UniProtKB-KW"/>
</dbReference>
<dbReference type="CDD" id="cd05233">
    <property type="entry name" value="SDR_c"/>
    <property type="match status" value="1"/>
</dbReference>
<protein>
    <submittedName>
        <fullName evidence="3">Epimerase</fullName>
    </submittedName>
</protein>
<dbReference type="Pfam" id="PF00106">
    <property type="entry name" value="adh_short"/>
    <property type="match status" value="1"/>
</dbReference>
<evidence type="ECO:0000313" key="3">
    <source>
        <dbReference type="EMBL" id="GGM33432.1"/>
    </source>
</evidence>
<dbReference type="SUPFAM" id="SSF51735">
    <property type="entry name" value="NAD(P)-binding Rossmann-fold domains"/>
    <property type="match status" value="1"/>
</dbReference>
<evidence type="ECO:0000256" key="1">
    <source>
        <dbReference type="ARBA" id="ARBA00006484"/>
    </source>
</evidence>
<accession>A0A8H9GN94</accession>
<dbReference type="Gene3D" id="3.40.50.720">
    <property type="entry name" value="NAD(P)-binding Rossmann-like Domain"/>
    <property type="match status" value="1"/>
</dbReference>
<name>A0A8H9GN94_9DEIO</name>
<dbReference type="InterPro" id="IPR002347">
    <property type="entry name" value="SDR_fam"/>
</dbReference>
<evidence type="ECO:0000256" key="2">
    <source>
        <dbReference type="ARBA" id="ARBA00023002"/>
    </source>
</evidence>
<sequence length="285" mass="29586">MRRALLSPPACRDLRALRAAVAGRAVLVTGASSGVGEATALRLGAAGATVLLLARREARLREVAAQIEGTGGRAVVIPADLSDPASVDGAARVVLATAPVLTGVVSNAGRSVRRRALDGAPRADLERLLAVNVTGPARLLLALRPALGQSVGQSLGAGSVVVNVSSVSARHVGAPRWGAYQGSKAAFDLWMQAAVAEWPGVRGASVYLPLVRTPMIAPTRTYRRLPALSAAEAAEVVTLPFVRRVVRVAPWWLPGAEVAGIVCPGVLARGLAWAERVEARLERRA</sequence>
<dbReference type="PANTHER" id="PTHR44196">
    <property type="entry name" value="DEHYDROGENASE/REDUCTASE SDR FAMILY MEMBER 7B"/>
    <property type="match status" value="1"/>
</dbReference>
<organism evidence="3 4">
    <name type="scientific">Deinococcus arenae</name>
    <dbReference type="NCBI Taxonomy" id="1452751"/>
    <lineage>
        <taxon>Bacteria</taxon>
        <taxon>Thermotogati</taxon>
        <taxon>Deinococcota</taxon>
        <taxon>Deinococci</taxon>
        <taxon>Deinococcales</taxon>
        <taxon>Deinococcaceae</taxon>
        <taxon>Deinococcus</taxon>
    </lineage>
</organism>
<dbReference type="EMBL" id="BMQG01000002">
    <property type="protein sequence ID" value="GGM33432.1"/>
    <property type="molecule type" value="Genomic_DNA"/>
</dbReference>